<sequence>MESRLLITRNYNIMNVVTGMSRDPDPLIVLIGESSWHYVTHGSDDSELSVPARRTAWISELLVACGGEHRLWGYGAPARLKLLDMD</sequence>
<comment type="caution">
    <text evidence="1">The sequence shown here is derived from an EMBL/GenBank/DDBJ whole genome shotgun (WGS) entry which is preliminary data.</text>
</comment>
<evidence type="ECO:0000313" key="2">
    <source>
        <dbReference type="Proteomes" id="UP001372338"/>
    </source>
</evidence>
<proteinExistence type="predicted"/>
<dbReference type="Proteomes" id="UP001372338">
    <property type="component" value="Unassembled WGS sequence"/>
</dbReference>
<reference evidence="1 2" key="1">
    <citation type="submission" date="2024-01" db="EMBL/GenBank/DDBJ databases">
        <title>The genomes of 5 underutilized Papilionoideae crops provide insights into root nodulation and disease resistanc.</title>
        <authorList>
            <person name="Yuan L."/>
        </authorList>
    </citation>
    <scope>NUCLEOTIDE SEQUENCE [LARGE SCALE GENOMIC DNA]</scope>
    <source>
        <strain evidence="1">ZHUSHIDOU_FW_LH</strain>
        <tissue evidence="1">Leaf</tissue>
    </source>
</reference>
<evidence type="ECO:0000313" key="1">
    <source>
        <dbReference type="EMBL" id="KAK7243016.1"/>
    </source>
</evidence>
<name>A0AAN9HNC0_CROPI</name>
<dbReference type="EMBL" id="JAYWIO010000008">
    <property type="protein sequence ID" value="KAK7243016.1"/>
    <property type="molecule type" value="Genomic_DNA"/>
</dbReference>
<accession>A0AAN9HNC0</accession>
<gene>
    <name evidence="1" type="ORF">RIF29_37800</name>
</gene>
<organism evidence="1 2">
    <name type="scientific">Crotalaria pallida</name>
    <name type="common">Smooth rattlebox</name>
    <name type="synonym">Crotalaria striata</name>
    <dbReference type="NCBI Taxonomy" id="3830"/>
    <lineage>
        <taxon>Eukaryota</taxon>
        <taxon>Viridiplantae</taxon>
        <taxon>Streptophyta</taxon>
        <taxon>Embryophyta</taxon>
        <taxon>Tracheophyta</taxon>
        <taxon>Spermatophyta</taxon>
        <taxon>Magnoliopsida</taxon>
        <taxon>eudicotyledons</taxon>
        <taxon>Gunneridae</taxon>
        <taxon>Pentapetalae</taxon>
        <taxon>rosids</taxon>
        <taxon>fabids</taxon>
        <taxon>Fabales</taxon>
        <taxon>Fabaceae</taxon>
        <taxon>Papilionoideae</taxon>
        <taxon>50 kb inversion clade</taxon>
        <taxon>genistoids sensu lato</taxon>
        <taxon>core genistoids</taxon>
        <taxon>Crotalarieae</taxon>
        <taxon>Crotalaria</taxon>
    </lineage>
</organism>
<keyword evidence="2" id="KW-1185">Reference proteome</keyword>
<dbReference type="AlphaFoldDB" id="A0AAN9HNC0"/>
<protein>
    <submittedName>
        <fullName evidence="1">Uncharacterized protein</fullName>
    </submittedName>
</protein>